<comment type="caution">
    <text evidence="3">The sequence shown here is derived from an EMBL/GenBank/DDBJ whole genome shotgun (WGS) entry which is preliminary data.</text>
</comment>
<dbReference type="PROSITE" id="PS50878">
    <property type="entry name" value="RT_POL"/>
    <property type="match status" value="1"/>
</dbReference>
<evidence type="ECO:0000313" key="3">
    <source>
        <dbReference type="EMBL" id="KAK6164048.1"/>
    </source>
</evidence>
<dbReference type="Proteomes" id="UP001318860">
    <property type="component" value="Unassembled WGS sequence"/>
</dbReference>
<dbReference type="InterPro" id="IPR043502">
    <property type="entry name" value="DNA/RNA_pol_sf"/>
</dbReference>
<dbReference type="Pfam" id="PF13966">
    <property type="entry name" value="zf-RVT"/>
    <property type="match status" value="1"/>
</dbReference>
<feature type="region of interest" description="Disordered" evidence="1">
    <location>
        <begin position="1"/>
        <end position="22"/>
    </location>
</feature>
<name>A0ABR0XYA1_REHGL</name>
<keyword evidence="4" id="KW-1185">Reference proteome</keyword>
<evidence type="ECO:0000313" key="4">
    <source>
        <dbReference type="Proteomes" id="UP001318860"/>
    </source>
</evidence>
<dbReference type="InterPro" id="IPR000477">
    <property type="entry name" value="RT_dom"/>
</dbReference>
<evidence type="ECO:0000259" key="2">
    <source>
        <dbReference type="PROSITE" id="PS50878"/>
    </source>
</evidence>
<feature type="compositionally biased region" description="Polar residues" evidence="1">
    <location>
        <begin position="1"/>
        <end position="12"/>
    </location>
</feature>
<dbReference type="Pfam" id="PF00078">
    <property type="entry name" value="RVT_1"/>
    <property type="match status" value="1"/>
</dbReference>
<dbReference type="CDD" id="cd01650">
    <property type="entry name" value="RT_nLTR_like"/>
    <property type="match status" value="1"/>
</dbReference>
<dbReference type="PANTHER" id="PTHR33116:SF86">
    <property type="entry name" value="REVERSE TRANSCRIPTASE DOMAIN-CONTAINING PROTEIN"/>
    <property type="match status" value="1"/>
</dbReference>
<protein>
    <recommendedName>
        <fullName evidence="2">Reverse transcriptase domain-containing protein</fullName>
    </recommendedName>
</protein>
<proteinExistence type="predicted"/>
<feature type="domain" description="Reverse transcriptase" evidence="2">
    <location>
        <begin position="131"/>
        <end position="401"/>
    </location>
</feature>
<sequence length="939" mass="107275">MESLIPSQTSSPAELHPATPQSRNHILRVKNLAEVWAEDDTAIASTFLDYYQNLFSAEPTLDMDRAIDAIDTKMTGDMNEILMRPFSQDKVRAALSQMHPTKSPGPDGMPAVFFQKFWPFIHTDILPVILNVLNGHSNPRDLNHTLIVLIPKKKDPVCVTDFRPISLCNVIFKIITKTIANRLKSILPALIYHTQSAFVPGRLITDNALLAFKIFHSMKHNQAKNKGSFALKLDMSKAYDRVEWKFLKHAMLKLSIDDRFVNLIMRCVESVSFSILINGQQGDTFYPSRGLRQGDPLSPYLFLFCAEAFSALIRKAELNGNLHGVRICRWAPSISHLFFADDSIIFGRATIQEIEKTREIIKCYEGASGQRISMEKSEISFSKGIDISKRQVLADHMGVNLVEKLAIYLGLPTVVGRKKKDIFNGVIDRVRKKLKNWKGRLLSAAGKMVLIKSIAQAIPTYLMGCFLLPSTTCDSINSLVSNFFWGQKEDEHRIHWCSWKKMSRTKSDGGLGFRDMKCFNEALLAKQCWRLMQDENSLLAKSLKARYFPNTSCLNAPIGYNPSYAWRSIVAGRKVVLKGLRWNIGNGIKVRIWEDPWIPDRPHFRTNKNIQSDRAGKLVADLINWETKSWNFTLLHEWFCTEDIKAIKTIPIRRPDCQDRIVWHYTKNGSYTVKSGYQIAKVLADMEEGVPSTSRERNKIWSWLWHLRVPPKVQTFLWRCIHGALPTSSNLMRRRATSEPGCCRCGTAIETPEHALRDCPWVTFLWAVSPLRIEPDEIMKRGTIADWINFIMVTKDQDSHDLFAMTLWMAWFARNKLVFQNQQIDHKSCLDIAMQRLTEFHAVLEDGAKIRLTRNEVLPEKWTPPMDGFVKINCDTSIRKCIGTGTGAIIRDSRGNALTALHRLRAEELEIDIAEAFACLDEQRKIQRKGDYGDRCLKG</sequence>
<evidence type="ECO:0000256" key="1">
    <source>
        <dbReference type="SAM" id="MobiDB-lite"/>
    </source>
</evidence>
<accession>A0ABR0XYA1</accession>
<gene>
    <name evidence="3" type="ORF">DH2020_000912</name>
</gene>
<organism evidence="3 4">
    <name type="scientific">Rehmannia glutinosa</name>
    <name type="common">Chinese foxglove</name>
    <dbReference type="NCBI Taxonomy" id="99300"/>
    <lineage>
        <taxon>Eukaryota</taxon>
        <taxon>Viridiplantae</taxon>
        <taxon>Streptophyta</taxon>
        <taxon>Embryophyta</taxon>
        <taxon>Tracheophyta</taxon>
        <taxon>Spermatophyta</taxon>
        <taxon>Magnoliopsida</taxon>
        <taxon>eudicotyledons</taxon>
        <taxon>Gunneridae</taxon>
        <taxon>Pentapetalae</taxon>
        <taxon>asterids</taxon>
        <taxon>lamiids</taxon>
        <taxon>Lamiales</taxon>
        <taxon>Orobanchaceae</taxon>
        <taxon>Rehmannieae</taxon>
        <taxon>Rehmannia</taxon>
    </lineage>
</organism>
<dbReference type="SUPFAM" id="SSF56672">
    <property type="entry name" value="DNA/RNA polymerases"/>
    <property type="match status" value="1"/>
</dbReference>
<dbReference type="InterPro" id="IPR026960">
    <property type="entry name" value="RVT-Znf"/>
</dbReference>
<dbReference type="EMBL" id="JABTTQ020000001">
    <property type="protein sequence ID" value="KAK6164048.1"/>
    <property type="molecule type" value="Genomic_DNA"/>
</dbReference>
<dbReference type="PANTHER" id="PTHR33116">
    <property type="entry name" value="REVERSE TRANSCRIPTASE ZINC-BINDING DOMAIN-CONTAINING PROTEIN-RELATED-RELATED"/>
    <property type="match status" value="1"/>
</dbReference>
<reference evidence="3 4" key="1">
    <citation type="journal article" date="2021" name="Comput. Struct. Biotechnol. J.">
        <title>De novo genome assembly of the potent medicinal plant Rehmannia glutinosa using nanopore technology.</title>
        <authorList>
            <person name="Ma L."/>
            <person name="Dong C."/>
            <person name="Song C."/>
            <person name="Wang X."/>
            <person name="Zheng X."/>
            <person name="Niu Y."/>
            <person name="Chen S."/>
            <person name="Feng W."/>
        </authorList>
    </citation>
    <scope>NUCLEOTIDE SEQUENCE [LARGE SCALE GENOMIC DNA]</scope>
    <source>
        <strain evidence="3">DH-2019</strain>
    </source>
</reference>